<dbReference type="Proteomes" id="UP000294575">
    <property type="component" value="Unassembled WGS sequence"/>
</dbReference>
<comment type="caution">
    <text evidence="6">The sequence shown here is derived from an EMBL/GenBank/DDBJ whole genome shotgun (WGS) entry which is preliminary data.</text>
</comment>
<dbReference type="Pfam" id="PF02646">
    <property type="entry name" value="RmuC"/>
    <property type="match status" value="1"/>
</dbReference>
<feature type="coiled-coil region" evidence="5">
    <location>
        <begin position="32"/>
        <end position="168"/>
    </location>
</feature>
<evidence type="ECO:0000256" key="4">
    <source>
        <dbReference type="ARBA" id="ARBA00023172"/>
    </source>
</evidence>
<reference evidence="6 7" key="1">
    <citation type="submission" date="2019-03" db="EMBL/GenBank/DDBJ databases">
        <title>Genomic Encyclopedia of Type Strains, Phase IV (KMG-IV): sequencing the most valuable type-strain genomes for metagenomic binning, comparative biology and taxonomic classification.</title>
        <authorList>
            <person name="Goeker M."/>
        </authorList>
    </citation>
    <scope>NUCLEOTIDE SEQUENCE [LARGE SCALE GENOMIC DNA]</scope>
    <source>
        <strain evidence="6 7">DSM 28679</strain>
    </source>
</reference>
<evidence type="ECO:0000256" key="2">
    <source>
        <dbReference type="ARBA" id="ARBA00009840"/>
    </source>
</evidence>
<proteinExistence type="inferred from homology"/>
<evidence type="ECO:0000313" key="6">
    <source>
        <dbReference type="EMBL" id="TDQ36675.1"/>
    </source>
</evidence>
<dbReference type="EMBL" id="SNYK01000011">
    <property type="protein sequence ID" value="TDQ36675.1"/>
    <property type="molecule type" value="Genomic_DNA"/>
</dbReference>
<comment type="function">
    <text evidence="1">Involved in DNA recombination.</text>
</comment>
<dbReference type="PANTHER" id="PTHR30563:SF0">
    <property type="entry name" value="DNA RECOMBINATION PROTEIN RMUC"/>
    <property type="match status" value="1"/>
</dbReference>
<keyword evidence="7" id="KW-1185">Reference proteome</keyword>
<evidence type="ECO:0000256" key="5">
    <source>
        <dbReference type="SAM" id="Coils"/>
    </source>
</evidence>
<name>A0A4R6TXS3_9GAMM</name>
<dbReference type="AlphaFoldDB" id="A0A4R6TXS3"/>
<evidence type="ECO:0000256" key="3">
    <source>
        <dbReference type="ARBA" id="ARBA00023054"/>
    </source>
</evidence>
<keyword evidence="4" id="KW-0233">DNA recombination</keyword>
<keyword evidence="3 5" id="KW-0175">Coiled coil</keyword>
<dbReference type="PANTHER" id="PTHR30563">
    <property type="entry name" value="DNA RECOMBINATION PROTEIN RMUC"/>
    <property type="match status" value="1"/>
</dbReference>
<organism evidence="6 7">
    <name type="scientific">Thiopseudomonas denitrificans</name>
    <dbReference type="NCBI Taxonomy" id="1501432"/>
    <lineage>
        <taxon>Bacteria</taxon>
        <taxon>Pseudomonadati</taxon>
        <taxon>Pseudomonadota</taxon>
        <taxon>Gammaproteobacteria</taxon>
        <taxon>Pseudomonadales</taxon>
        <taxon>Pseudomonadaceae</taxon>
        <taxon>Thiopseudomonas</taxon>
    </lineage>
</organism>
<dbReference type="GO" id="GO:0006310">
    <property type="term" value="P:DNA recombination"/>
    <property type="evidence" value="ECO:0007669"/>
    <property type="project" value="UniProtKB-KW"/>
</dbReference>
<comment type="similarity">
    <text evidence="2">Belongs to the RmuC family.</text>
</comment>
<protein>
    <submittedName>
        <fullName evidence="6">DNA recombination protein RmuC</fullName>
    </submittedName>
</protein>
<gene>
    <name evidence="6" type="ORF">DFQ45_11156</name>
</gene>
<dbReference type="OrthoDB" id="9765111at2"/>
<evidence type="ECO:0000313" key="7">
    <source>
        <dbReference type="Proteomes" id="UP000294575"/>
    </source>
</evidence>
<evidence type="ECO:0000256" key="1">
    <source>
        <dbReference type="ARBA" id="ARBA00003416"/>
    </source>
</evidence>
<sequence>MLLAGGLGIAVLAGLLSAVLQGGRMRQLLLQLQDSRLQANSHEHQLARASAEVERLEWELDEAREQVQHQQRQGQQYLQQHHASEKQLEALRERYRAVYGQLEQTRSQLQQEQQACQAMQDRQQQMATEHAELKTSLQAREEHFQQQLQQLDDSRQLLAKEFENLANRIFEEKGKAFTQTSQAGIDSLLKPFREQIDGFQRRVNEVHDAALQGNASLSTEIRKVLEAGLQMSTDANNLVSALKGDSQQRGAWGEAQLQRTLELGGLIAGDHYEVQRSFRDAEGRLKQTDFLIRLPDGKHLVIDSKVTLNAYQQLVAAQDAEQGQQALSAHLQAVRRHIDDLAGKDYSNLPGVHSPGFVLMFMPVEPAFIEALRHDRTLFEYGVRKNVVLVSHTTLIPVLRTVSSLWMLERSQQEAREISDRAGDIYNQVCLVAERLMRLGNTLGTVSNHYNSVVTSLSGQQGLHGKVERFAQLSARVNKNMPGLEPRHLDFETGRLQLDES</sequence>
<accession>A0A4R6TXS3</accession>
<dbReference type="InterPro" id="IPR003798">
    <property type="entry name" value="DNA_recombination_RmuC"/>
</dbReference>